<dbReference type="GO" id="GO:0000162">
    <property type="term" value="P:L-tryptophan biosynthetic process"/>
    <property type="evidence" value="ECO:0007669"/>
    <property type="project" value="UniProtKB-UniRule"/>
</dbReference>
<evidence type="ECO:0000259" key="10">
    <source>
        <dbReference type="Pfam" id="PF00697"/>
    </source>
</evidence>
<protein>
    <recommendedName>
        <fullName evidence="8">N-(5'-phosphoribosyl)anthranilate isomerase</fullName>
        <shortName evidence="8">PRAI</shortName>
        <ecNumber evidence="8">5.3.1.24</ecNumber>
    </recommendedName>
</protein>
<feature type="region of interest" description="Disordered" evidence="9">
    <location>
        <begin position="143"/>
        <end position="169"/>
    </location>
</feature>
<dbReference type="CDD" id="cd00405">
    <property type="entry name" value="PRAI"/>
    <property type="match status" value="1"/>
</dbReference>
<dbReference type="GO" id="GO:0004640">
    <property type="term" value="F:phosphoribosylanthranilate isomerase activity"/>
    <property type="evidence" value="ECO:0007669"/>
    <property type="project" value="UniProtKB-UniRule"/>
</dbReference>
<dbReference type="AlphaFoldDB" id="A0A7G9YFB1"/>
<keyword evidence="4 8" id="KW-0028">Amino-acid biosynthesis</keyword>
<dbReference type="SUPFAM" id="SSF51366">
    <property type="entry name" value="Ribulose-phoshate binding barrel"/>
    <property type="match status" value="1"/>
</dbReference>
<dbReference type="Gene3D" id="3.20.20.70">
    <property type="entry name" value="Aldolase class I"/>
    <property type="match status" value="1"/>
</dbReference>
<evidence type="ECO:0000256" key="6">
    <source>
        <dbReference type="ARBA" id="ARBA00023141"/>
    </source>
</evidence>
<dbReference type="EMBL" id="MT631214">
    <property type="protein sequence ID" value="QNO46695.1"/>
    <property type="molecule type" value="Genomic_DNA"/>
</dbReference>
<accession>A0A7G9YFB1</accession>
<evidence type="ECO:0000313" key="11">
    <source>
        <dbReference type="EMBL" id="QNO46695.1"/>
    </source>
</evidence>
<dbReference type="InterPro" id="IPR011060">
    <property type="entry name" value="RibuloseP-bd_barrel"/>
</dbReference>
<comment type="pathway">
    <text evidence="2 8">Amino-acid biosynthesis; L-tryptophan biosynthesis; L-tryptophan from chorismate: step 3/5.</text>
</comment>
<organism evidence="11">
    <name type="scientific">Candidatus Methanogaster sp. ANME-2c ERB4</name>
    <dbReference type="NCBI Taxonomy" id="2759911"/>
    <lineage>
        <taxon>Archaea</taxon>
        <taxon>Methanobacteriati</taxon>
        <taxon>Methanobacteriota</taxon>
        <taxon>Stenosarchaea group</taxon>
        <taxon>Methanomicrobia</taxon>
        <taxon>Methanosarcinales</taxon>
        <taxon>ANME-2 cluster</taxon>
        <taxon>Candidatus Methanogasteraceae</taxon>
        <taxon>Candidatus Methanogaster</taxon>
    </lineage>
</organism>
<keyword evidence="7 8" id="KW-0413">Isomerase</keyword>
<reference evidence="11" key="1">
    <citation type="submission" date="2020-06" db="EMBL/GenBank/DDBJ databases">
        <title>Unique genomic features of the anaerobic methanotrophic archaea.</title>
        <authorList>
            <person name="Chadwick G.L."/>
            <person name="Skennerton C.T."/>
            <person name="Laso-Perez R."/>
            <person name="Leu A.O."/>
            <person name="Speth D.R."/>
            <person name="Yu H."/>
            <person name="Morgan-Lang C."/>
            <person name="Hatzenpichler R."/>
            <person name="Goudeau D."/>
            <person name="Malmstrom R."/>
            <person name="Brazelton W.J."/>
            <person name="Woyke T."/>
            <person name="Hallam S.J."/>
            <person name="Tyson G.W."/>
            <person name="Wegener G."/>
            <person name="Boetius A."/>
            <person name="Orphan V."/>
        </authorList>
    </citation>
    <scope>NUCLEOTIDE SEQUENCE</scope>
</reference>
<dbReference type="EC" id="5.3.1.24" evidence="8"/>
<dbReference type="PANTHER" id="PTHR42894:SF1">
    <property type="entry name" value="N-(5'-PHOSPHORIBOSYL)ANTHRANILATE ISOMERASE"/>
    <property type="match status" value="1"/>
</dbReference>
<evidence type="ECO:0000256" key="3">
    <source>
        <dbReference type="ARBA" id="ARBA00007571"/>
    </source>
</evidence>
<evidence type="ECO:0000256" key="1">
    <source>
        <dbReference type="ARBA" id="ARBA00001164"/>
    </source>
</evidence>
<evidence type="ECO:0000256" key="5">
    <source>
        <dbReference type="ARBA" id="ARBA00022822"/>
    </source>
</evidence>
<evidence type="ECO:0000256" key="2">
    <source>
        <dbReference type="ARBA" id="ARBA00004664"/>
    </source>
</evidence>
<dbReference type="PANTHER" id="PTHR42894">
    <property type="entry name" value="N-(5'-PHOSPHORIBOSYL)ANTHRANILATE ISOMERASE"/>
    <property type="match status" value="1"/>
</dbReference>
<evidence type="ECO:0000256" key="7">
    <source>
        <dbReference type="ARBA" id="ARBA00023235"/>
    </source>
</evidence>
<keyword evidence="5 8" id="KW-0822">Tryptophan biosynthesis</keyword>
<comment type="catalytic activity">
    <reaction evidence="1 8">
        <text>N-(5-phospho-beta-D-ribosyl)anthranilate = 1-(2-carboxyphenylamino)-1-deoxy-D-ribulose 5-phosphate</text>
        <dbReference type="Rhea" id="RHEA:21540"/>
        <dbReference type="ChEBI" id="CHEBI:18277"/>
        <dbReference type="ChEBI" id="CHEBI:58613"/>
        <dbReference type="EC" id="5.3.1.24"/>
    </reaction>
</comment>
<dbReference type="Pfam" id="PF00697">
    <property type="entry name" value="PRAI"/>
    <property type="match status" value="1"/>
</dbReference>
<dbReference type="InterPro" id="IPR044643">
    <property type="entry name" value="TrpF_fam"/>
</dbReference>
<keyword evidence="6 8" id="KW-0057">Aromatic amino acid biosynthesis</keyword>
<sequence>MTRTRIKICGNTNPGDLTHAIAYGADAVGFITDVPVRSPRKIDTETAKELIKQVPVFVDSVLVIMPDDLGSAMALIRETRPTCVQIHNDLPVSELAEISKTVKLIKTIAVPEDAPSGIADHIISRIDALTGIADAILLDTSTRSRTSASTSTGTRSGGKDRGRSGGTGKVHNWRISAEIVKRSRLPIILAGGLTPDNASDAIRKVHPYAVDTASGVETDGKRDPDKVRRFIRGCVMADGVADDD</sequence>
<dbReference type="UniPathway" id="UPA00035">
    <property type="reaction ID" value="UER00042"/>
</dbReference>
<dbReference type="InterPro" id="IPR013785">
    <property type="entry name" value="Aldolase_TIM"/>
</dbReference>
<comment type="similarity">
    <text evidence="3 8">Belongs to the TrpF family.</text>
</comment>
<feature type="domain" description="N-(5'phosphoribosyl) anthranilate isomerase (PRAI)" evidence="10">
    <location>
        <begin position="6"/>
        <end position="231"/>
    </location>
</feature>
<dbReference type="HAMAP" id="MF_00135">
    <property type="entry name" value="PRAI"/>
    <property type="match status" value="1"/>
</dbReference>
<proteinExistence type="inferred from homology"/>
<name>A0A7G9YFB1_9EURY</name>
<evidence type="ECO:0000256" key="8">
    <source>
        <dbReference type="HAMAP-Rule" id="MF_00135"/>
    </source>
</evidence>
<gene>
    <name evidence="8 11" type="primary">trpF</name>
    <name evidence="11" type="ORF">BAIACGLI_00008</name>
</gene>
<evidence type="ECO:0000256" key="9">
    <source>
        <dbReference type="SAM" id="MobiDB-lite"/>
    </source>
</evidence>
<dbReference type="InterPro" id="IPR001240">
    <property type="entry name" value="PRAI_dom"/>
</dbReference>
<evidence type="ECO:0000256" key="4">
    <source>
        <dbReference type="ARBA" id="ARBA00022605"/>
    </source>
</evidence>
<feature type="compositionally biased region" description="Low complexity" evidence="9">
    <location>
        <begin position="143"/>
        <end position="154"/>
    </location>
</feature>